<name>A0AA37TSK9_9RHOB</name>
<dbReference type="Proteomes" id="UP001157355">
    <property type="component" value="Unassembled WGS sequence"/>
</dbReference>
<gene>
    <name evidence="1" type="ORF">GCM10010873_16720</name>
</gene>
<comment type="caution">
    <text evidence="1">The sequence shown here is derived from an EMBL/GenBank/DDBJ whole genome shotgun (WGS) entry which is preliminary data.</text>
</comment>
<evidence type="ECO:0000313" key="1">
    <source>
        <dbReference type="EMBL" id="GLS86698.1"/>
    </source>
</evidence>
<accession>A0AA37TSK9</accession>
<evidence type="ECO:0000313" key="2">
    <source>
        <dbReference type="Proteomes" id="UP001157355"/>
    </source>
</evidence>
<proteinExistence type="predicted"/>
<keyword evidence="2" id="KW-1185">Reference proteome</keyword>
<reference evidence="1 2" key="1">
    <citation type="journal article" date="2014" name="Int. J. Syst. Evol. Microbiol.">
        <title>Complete genome sequence of Corynebacterium casei LMG S-19264T (=DSM 44701T), isolated from a smear-ripened cheese.</title>
        <authorList>
            <consortium name="US DOE Joint Genome Institute (JGI-PGF)"/>
            <person name="Walter F."/>
            <person name="Albersmeier A."/>
            <person name="Kalinowski J."/>
            <person name="Ruckert C."/>
        </authorList>
    </citation>
    <scope>NUCLEOTIDE SEQUENCE [LARGE SCALE GENOMIC DNA]</scope>
    <source>
        <strain evidence="1 2">NBRC 111766</strain>
    </source>
</reference>
<dbReference type="AlphaFoldDB" id="A0AA37TSK9"/>
<organism evidence="1 2">
    <name type="scientific">Cypionkella aquatica</name>
    <dbReference type="NCBI Taxonomy" id="1756042"/>
    <lineage>
        <taxon>Bacteria</taxon>
        <taxon>Pseudomonadati</taxon>
        <taxon>Pseudomonadota</taxon>
        <taxon>Alphaproteobacteria</taxon>
        <taxon>Rhodobacterales</taxon>
        <taxon>Paracoccaceae</taxon>
        <taxon>Cypionkella</taxon>
    </lineage>
</organism>
<protein>
    <submittedName>
        <fullName evidence="1">Uncharacterized protein</fullName>
    </submittedName>
</protein>
<sequence>MLVAVHLPEDVKPRNLKIWSVRLCSLVCNHFDQPRGHIPISIRQVGGNVEVQFYTFSAKRCRTWQQANPLSESL</sequence>
<dbReference type="EMBL" id="BSPP01000005">
    <property type="protein sequence ID" value="GLS86698.1"/>
    <property type="molecule type" value="Genomic_DNA"/>
</dbReference>